<dbReference type="PRINTS" id="PR00949">
    <property type="entry name" value="TYPE3IMAPROT"/>
</dbReference>
<dbReference type="HOGENOM" id="CLU_015346_3_0_0"/>
<accession>Q01PP7</accession>
<dbReference type="InterPro" id="IPR042194">
    <property type="entry name" value="FHIPEP_1"/>
</dbReference>
<dbReference type="InterPro" id="IPR006301">
    <property type="entry name" value="FlhA"/>
</dbReference>
<feature type="transmembrane region" description="Helical" evidence="7">
    <location>
        <begin position="218"/>
        <end position="239"/>
    </location>
</feature>
<keyword evidence="5 7" id="KW-1133">Transmembrane helix</keyword>
<dbReference type="InterPro" id="IPR001712">
    <property type="entry name" value="T3SS_FHIPEP"/>
</dbReference>
<dbReference type="Gene3D" id="3.40.50.12790">
    <property type="entry name" value="FHIPEP family, domain 4"/>
    <property type="match status" value="1"/>
</dbReference>
<keyword evidence="7" id="KW-1006">Bacterial flagellum protein export</keyword>
<dbReference type="InterPro" id="IPR042196">
    <property type="entry name" value="FHIPEP_4"/>
</dbReference>
<gene>
    <name evidence="7" type="primary">flhA</name>
    <name evidence="8" type="ordered locus">Acid_7465</name>
</gene>
<feature type="transmembrane region" description="Helical" evidence="7">
    <location>
        <begin position="259"/>
        <end position="280"/>
    </location>
</feature>
<keyword evidence="7" id="KW-0813">Transport</keyword>
<dbReference type="NCBIfam" id="TIGR01398">
    <property type="entry name" value="FlhA"/>
    <property type="match status" value="1"/>
</dbReference>
<dbReference type="Gene3D" id="3.40.30.60">
    <property type="entry name" value="FHIPEP family, domain 1"/>
    <property type="match status" value="1"/>
</dbReference>
<evidence type="ECO:0000256" key="2">
    <source>
        <dbReference type="ARBA" id="ARBA00008835"/>
    </source>
</evidence>
<keyword evidence="3 7" id="KW-1003">Cell membrane</keyword>
<dbReference type="Gene3D" id="1.10.8.540">
    <property type="entry name" value="FHIPEP family, domain 3"/>
    <property type="match status" value="1"/>
</dbReference>
<evidence type="ECO:0000256" key="1">
    <source>
        <dbReference type="ARBA" id="ARBA00004651"/>
    </source>
</evidence>
<dbReference type="STRING" id="234267.Acid_7465"/>
<keyword evidence="6 7" id="KW-0472">Membrane</keyword>
<dbReference type="PIRSF" id="PIRSF005419">
    <property type="entry name" value="FlhA"/>
    <property type="match status" value="1"/>
</dbReference>
<dbReference type="PANTHER" id="PTHR30161">
    <property type="entry name" value="FLAGELLAR EXPORT PROTEIN, MEMBRANE FLHA SUBUNIT-RELATED"/>
    <property type="match status" value="1"/>
</dbReference>
<keyword evidence="7" id="KW-0653">Protein transport</keyword>
<feature type="transmembrane region" description="Helical" evidence="7">
    <location>
        <begin position="132"/>
        <end position="150"/>
    </location>
</feature>
<dbReference type="InParanoid" id="Q01PP7"/>
<reference evidence="8" key="1">
    <citation type="submission" date="2006-10" db="EMBL/GenBank/DDBJ databases">
        <title>Complete sequence of Solibacter usitatus Ellin6076.</title>
        <authorList>
            <consortium name="US DOE Joint Genome Institute"/>
            <person name="Copeland A."/>
            <person name="Lucas S."/>
            <person name="Lapidus A."/>
            <person name="Barry K."/>
            <person name="Detter J.C."/>
            <person name="Glavina del Rio T."/>
            <person name="Hammon N."/>
            <person name="Israni S."/>
            <person name="Dalin E."/>
            <person name="Tice H."/>
            <person name="Pitluck S."/>
            <person name="Thompson L.S."/>
            <person name="Brettin T."/>
            <person name="Bruce D."/>
            <person name="Han C."/>
            <person name="Tapia R."/>
            <person name="Gilna P."/>
            <person name="Schmutz J."/>
            <person name="Larimer F."/>
            <person name="Land M."/>
            <person name="Hauser L."/>
            <person name="Kyrpides N."/>
            <person name="Mikhailova N."/>
            <person name="Janssen P.H."/>
            <person name="Kuske C.R."/>
            <person name="Richardson P."/>
        </authorList>
    </citation>
    <scope>NUCLEOTIDE SEQUENCE</scope>
    <source>
        <strain evidence="8">Ellin6076</strain>
    </source>
</reference>
<feature type="transmembrane region" description="Helical" evidence="7">
    <location>
        <begin position="80"/>
        <end position="97"/>
    </location>
</feature>
<evidence type="ECO:0000256" key="5">
    <source>
        <dbReference type="ARBA" id="ARBA00022989"/>
    </source>
</evidence>
<sequence>MTPSKAITAPKLPGDWPDWVKSLPLDTLGQLAVPLAVLAIVIALITPLPGFLLDLLIVVDILVSVTVLMVSLYLVRPVEFTSFPTTLLLLTLFRLALNVSSSRLILLNGNTGTAAAGEVIGAFGSFVVGGNYVIGAVIFLVLIAIQYVVINHGAVRISEVTARFTLDALPGKQMSIDGDLNAGLIDEAEAKRRRKALATEAEFYGAMDGASRFTQRDAVASILITAINIIAGFLIGVTQHGMDFRRALETYTVLTIGDGLVTVIPALMISISGGLIVTRASSEARLGAEFHKQILGNSQPLLLAAGVLVALAALPGMPKLPFLVLGFGAGAGGWRMRKTELAQIAAPPEDTGKPAPAKDSVESLLRVEPLAIEVGLGLIGLVEGAQESPLLRRISAIRRQLATDLGYLLPPVRVTDNLSLRSREYVISLKGVEIARYELPQGCELAIATGAASAPLEGQATRDPAFGMNATWIPADRADRARHSGYTVVDSVSVLGTHLSEIIRRYAHELFSRQDAKRLLDRVGVEHPKVVEDVVPKLLPLSSVQRVLQNLLRERVSIRDAVSILEALGEAGASTRNPILLTEYVRQAIRRAVVKPYLNRAGDLPAWFVDPAIEHAVEAAVEHGEQNSHIQLAPQHIREMLNRISARIQSPETPVVAITSSGARYFLRQIAEPTMPNLFFLAHNEVPPGVRVQSLGNIQ</sequence>
<feature type="transmembrane region" description="Helical" evidence="7">
    <location>
        <begin position="27"/>
        <end position="45"/>
    </location>
</feature>
<evidence type="ECO:0000256" key="3">
    <source>
        <dbReference type="ARBA" id="ARBA00022475"/>
    </source>
</evidence>
<dbReference type="KEGG" id="sus:Acid_7465"/>
<evidence type="ECO:0000256" key="7">
    <source>
        <dbReference type="RuleBase" id="RU364093"/>
    </source>
</evidence>
<evidence type="ECO:0000313" key="8">
    <source>
        <dbReference type="EMBL" id="ABJ88373.1"/>
    </source>
</evidence>
<dbReference type="Pfam" id="PF00771">
    <property type="entry name" value="FHIPEP"/>
    <property type="match status" value="1"/>
</dbReference>
<proteinExistence type="inferred from homology"/>
<dbReference type="InterPro" id="IPR042193">
    <property type="entry name" value="FHIPEP_3"/>
</dbReference>
<dbReference type="GO" id="GO:0044780">
    <property type="term" value="P:bacterial-type flagellum assembly"/>
    <property type="evidence" value="ECO:0007669"/>
    <property type="project" value="InterPro"/>
</dbReference>
<name>Q01PP7_SOLUE</name>
<keyword evidence="7" id="KW-1005">Bacterial flagellum biogenesis</keyword>
<feature type="transmembrane region" description="Helical" evidence="7">
    <location>
        <begin position="301"/>
        <end position="317"/>
    </location>
</feature>
<dbReference type="eggNOG" id="COG1298">
    <property type="taxonomic scope" value="Bacteria"/>
</dbReference>
<dbReference type="FunCoup" id="Q01PP7">
    <property type="interactions" value="84"/>
</dbReference>
<dbReference type="AlphaFoldDB" id="Q01PP7"/>
<evidence type="ECO:0000256" key="6">
    <source>
        <dbReference type="ARBA" id="ARBA00023136"/>
    </source>
</evidence>
<comment type="similarity">
    <text evidence="2 7">Belongs to the FHIPEP (flagella/HR/invasion proteins export pore) family.</text>
</comment>
<dbReference type="GO" id="GO:0005886">
    <property type="term" value="C:plasma membrane"/>
    <property type="evidence" value="ECO:0007669"/>
    <property type="project" value="UniProtKB-SubCell"/>
</dbReference>
<keyword evidence="8" id="KW-0966">Cell projection</keyword>
<comment type="subcellular location">
    <subcellularLocation>
        <location evidence="1 7">Cell membrane</location>
        <topology evidence="1 7">Multi-pass membrane protein</topology>
    </subcellularLocation>
</comment>
<dbReference type="OrthoDB" id="9759185at2"/>
<dbReference type="PANTHER" id="PTHR30161:SF1">
    <property type="entry name" value="FLAGELLAR BIOSYNTHESIS PROTEIN FLHA-RELATED"/>
    <property type="match status" value="1"/>
</dbReference>
<keyword evidence="8" id="KW-0282">Flagellum</keyword>
<organism evidence="8">
    <name type="scientific">Solibacter usitatus (strain Ellin6076)</name>
    <dbReference type="NCBI Taxonomy" id="234267"/>
    <lineage>
        <taxon>Bacteria</taxon>
        <taxon>Pseudomonadati</taxon>
        <taxon>Acidobacteriota</taxon>
        <taxon>Terriglobia</taxon>
        <taxon>Bryobacterales</taxon>
        <taxon>Solibacteraceae</taxon>
        <taxon>Candidatus Solibacter</taxon>
    </lineage>
</organism>
<dbReference type="EMBL" id="CP000473">
    <property type="protein sequence ID" value="ABJ88373.1"/>
    <property type="molecule type" value="Genomic_DNA"/>
</dbReference>
<keyword evidence="8" id="KW-0969">Cilium</keyword>
<comment type="function">
    <text evidence="7">Required for formation of the rod structure of the flagellar apparatus. Together with FliI and FliH, may constitute the export apparatus of flagellin.</text>
</comment>
<keyword evidence="4 7" id="KW-0812">Transmembrane</keyword>
<feature type="transmembrane region" description="Helical" evidence="7">
    <location>
        <begin position="52"/>
        <end position="74"/>
    </location>
</feature>
<evidence type="ECO:0000256" key="4">
    <source>
        <dbReference type="ARBA" id="ARBA00022692"/>
    </source>
</evidence>
<feature type="transmembrane region" description="Helical" evidence="7">
    <location>
        <begin position="104"/>
        <end position="126"/>
    </location>
</feature>
<dbReference type="GO" id="GO:0009306">
    <property type="term" value="P:protein secretion"/>
    <property type="evidence" value="ECO:0007669"/>
    <property type="project" value="InterPro"/>
</dbReference>
<protein>
    <recommendedName>
        <fullName evidence="7">Flagellar biosynthesis protein FlhA</fullName>
    </recommendedName>
</protein>